<keyword evidence="7 13" id="KW-0560">Oxidoreductase</keyword>
<dbReference type="Gene3D" id="3.40.50.720">
    <property type="entry name" value="NAD(P)-binding Rossmann-like Domain"/>
    <property type="match status" value="1"/>
</dbReference>
<evidence type="ECO:0000256" key="4">
    <source>
        <dbReference type="ARBA" id="ARBA00016352"/>
    </source>
</evidence>
<dbReference type="KEGG" id="mmau:NCTC10168_00004"/>
<keyword evidence="8" id="KW-0520">NAD</keyword>
<dbReference type="GO" id="GO:0004022">
    <property type="term" value="F:alcohol dehydrogenase (NAD+) activity"/>
    <property type="evidence" value="ECO:0007669"/>
    <property type="project" value="UniProtKB-EC"/>
</dbReference>
<evidence type="ECO:0000256" key="1">
    <source>
        <dbReference type="ARBA" id="ARBA00001947"/>
    </source>
</evidence>
<dbReference type="InterPro" id="IPR013154">
    <property type="entry name" value="ADH-like_N"/>
</dbReference>
<comment type="catalytic activity">
    <reaction evidence="10">
        <text>a primary alcohol + NAD(+) = an aldehyde + NADH + H(+)</text>
        <dbReference type="Rhea" id="RHEA:10736"/>
        <dbReference type="ChEBI" id="CHEBI:15378"/>
        <dbReference type="ChEBI" id="CHEBI:15734"/>
        <dbReference type="ChEBI" id="CHEBI:17478"/>
        <dbReference type="ChEBI" id="CHEBI:57540"/>
        <dbReference type="ChEBI" id="CHEBI:57945"/>
        <dbReference type="EC" id="1.1.1.1"/>
    </reaction>
</comment>
<dbReference type="GO" id="GO:0008270">
    <property type="term" value="F:zinc ion binding"/>
    <property type="evidence" value="ECO:0007669"/>
    <property type="project" value="InterPro"/>
</dbReference>
<gene>
    <name evidence="13" type="primary">adhT</name>
    <name evidence="13" type="ORF">NCTC10168_00004</name>
</gene>
<sequence length="361" mass="39289">MPNLGDKMNNIPSKMKAFVVTEPKKWSVKEVEVPKPKYKEILIQMETSGICHTDLHAANFDWLVQPKYPLIPGHEGIGKVVALGEGCTRLKVGDRVCLAWLHDACGSCEFCLTGRETLCANQNMSAYTKDGSFAEYAIGHEDFVGLVPEKLNIIEGAPIVCAGVTTYKAIKQTKVKAGNWIAVIGVGGLGQLAIQYATAMGYRAIGIDLSDEKCELAKKSGAEYAFNSKTNPNFIEEIIKVTNGGVHAVVNTSVHTSAAEQAMNMLRRGGRQVLVGLPSKDALGKDDFKVSIFWTVLFEREIAGSIVGTRQDLAEALEYAAEGKVKSEITKVVSLNEVSEIFEKLQKGDFIGRAVIDFSKK</sequence>
<evidence type="ECO:0000256" key="8">
    <source>
        <dbReference type="ARBA" id="ARBA00023027"/>
    </source>
</evidence>
<dbReference type="Gene3D" id="3.90.180.10">
    <property type="entry name" value="Medium-chain alcohol dehydrogenases, catalytic domain"/>
    <property type="match status" value="1"/>
</dbReference>
<evidence type="ECO:0000256" key="5">
    <source>
        <dbReference type="ARBA" id="ARBA00022723"/>
    </source>
</evidence>
<dbReference type="Pfam" id="PF08240">
    <property type="entry name" value="ADH_N"/>
    <property type="match status" value="1"/>
</dbReference>
<proteinExistence type="inferred from homology"/>
<evidence type="ECO:0000256" key="11">
    <source>
        <dbReference type="RuleBase" id="RU361277"/>
    </source>
</evidence>
<dbReference type="InterPro" id="IPR020843">
    <property type="entry name" value="ER"/>
</dbReference>
<evidence type="ECO:0000256" key="6">
    <source>
        <dbReference type="ARBA" id="ARBA00022833"/>
    </source>
</evidence>
<dbReference type="CDD" id="cd08297">
    <property type="entry name" value="CAD3"/>
    <property type="match status" value="1"/>
</dbReference>
<evidence type="ECO:0000256" key="7">
    <source>
        <dbReference type="ARBA" id="ARBA00023002"/>
    </source>
</evidence>
<evidence type="ECO:0000259" key="12">
    <source>
        <dbReference type="SMART" id="SM00829"/>
    </source>
</evidence>
<dbReference type="SUPFAM" id="SSF50129">
    <property type="entry name" value="GroES-like"/>
    <property type="match status" value="1"/>
</dbReference>
<dbReference type="InterPro" id="IPR013149">
    <property type="entry name" value="ADH-like_C"/>
</dbReference>
<evidence type="ECO:0000256" key="3">
    <source>
        <dbReference type="ARBA" id="ARBA00013190"/>
    </source>
</evidence>
<organism evidence="13 14">
    <name type="scientific">Mycoplasmopsis maculosa</name>
    <dbReference type="NCBI Taxonomy" id="114885"/>
    <lineage>
        <taxon>Bacteria</taxon>
        <taxon>Bacillati</taxon>
        <taxon>Mycoplasmatota</taxon>
        <taxon>Mycoplasmoidales</taxon>
        <taxon>Metamycoplasmataceae</taxon>
        <taxon>Mycoplasmopsis</taxon>
    </lineage>
</organism>
<dbReference type="PROSITE" id="PS00059">
    <property type="entry name" value="ADH_ZINC"/>
    <property type="match status" value="1"/>
</dbReference>
<evidence type="ECO:0000256" key="9">
    <source>
        <dbReference type="ARBA" id="ARBA00049164"/>
    </source>
</evidence>
<dbReference type="Pfam" id="PF00107">
    <property type="entry name" value="ADH_zinc_N"/>
    <property type="match status" value="1"/>
</dbReference>
<dbReference type="Proteomes" id="UP000290243">
    <property type="component" value="Chromosome"/>
</dbReference>
<comment type="similarity">
    <text evidence="2 11">Belongs to the zinc-containing alcohol dehydrogenase family.</text>
</comment>
<evidence type="ECO:0000313" key="14">
    <source>
        <dbReference type="Proteomes" id="UP000290243"/>
    </source>
</evidence>
<accession>A0A449B3H4</accession>
<keyword evidence="5 11" id="KW-0479">Metal-binding</keyword>
<name>A0A449B3H4_9BACT</name>
<dbReference type="EC" id="1.1.1.1" evidence="3"/>
<dbReference type="EMBL" id="LR215037">
    <property type="protein sequence ID" value="VEU75098.1"/>
    <property type="molecule type" value="Genomic_DNA"/>
</dbReference>
<dbReference type="InterPro" id="IPR036291">
    <property type="entry name" value="NAD(P)-bd_dom_sf"/>
</dbReference>
<keyword evidence="14" id="KW-1185">Reference proteome</keyword>
<evidence type="ECO:0000256" key="10">
    <source>
        <dbReference type="ARBA" id="ARBA00049243"/>
    </source>
</evidence>
<comment type="catalytic activity">
    <reaction evidence="9">
        <text>a secondary alcohol + NAD(+) = a ketone + NADH + H(+)</text>
        <dbReference type="Rhea" id="RHEA:10740"/>
        <dbReference type="ChEBI" id="CHEBI:15378"/>
        <dbReference type="ChEBI" id="CHEBI:17087"/>
        <dbReference type="ChEBI" id="CHEBI:35681"/>
        <dbReference type="ChEBI" id="CHEBI:57540"/>
        <dbReference type="ChEBI" id="CHEBI:57945"/>
        <dbReference type="EC" id="1.1.1.1"/>
    </reaction>
</comment>
<dbReference type="AlphaFoldDB" id="A0A449B3H4"/>
<feature type="domain" description="Enoyl reductase (ER)" evidence="12">
    <location>
        <begin position="21"/>
        <end position="356"/>
    </location>
</feature>
<dbReference type="InterPro" id="IPR002328">
    <property type="entry name" value="ADH_Zn_CS"/>
</dbReference>
<evidence type="ECO:0000256" key="2">
    <source>
        <dbReference type="ARBA" id="ARBA00008072"/>
    </source>
</evidence>
<dbReference type="SMART" id="SM00829">
    <property type="entry name" value="PKS_ER"/>
    <property type="match status" value="1"/>
</dbReference>
<keyword evidence="6 11" id="KW-0862">Zinc</keyword>
<dbReference type="PANTHER" id="PTHR42940">
    <property type="entry name" value="ALCOHOL DEHYDROGENASE 1-RELATED"/>
    <property type="match status" value="1"/>
</dbReference>
<evidence type="ECO:0000313" key="13">
    <source>
        <dbReference type="EMBL" id="VEU75098.1"/>
    </source>
</evidence>
<dbReference type="NCBIfam" id="NF006940">
    <property type="entry name" value="PRK09422.1"/>
    <property type="match status" value="1"/>
</dbReference>
<protein>
    <recommendedName>
        <fullName evidence="4">Alcohol dehydrogenase</fullName>
        <ecNumber evidence="3">1.1.1.1</ecNumber>
    </recommendedName>
</protein>
<comment type="cofactor">
    <cofactor evidence="1 11">
        <name>Zn(2+)</name>
        <dbReference type="ChEBI" id="CHEBI:29105"/>
    </cofactor>
</comment>
<dbReference type="SUPFAM" id="SSF51735">
    <property type="entry name" value="NAD(P)-binding Rossmann-fold domains"/>
    <property type="match status" value="1"/>
</dbReference>
<dbReference type="InterPro" id="IPR011032">
    <property type="entry name" value="GroES-like_sf"/>
</dbReference>
<dbReference type="PANTHER" id="PTHR42940:SF8">
    <property type="entry name" value="VACUOLAR PROTEIN SORTING-ASSOCIATED PROTEIN 11"/>
    <property type="match status" value="1"/>
</dbReference>
<reference evidence="13 14" key="1">
    <citation type="submission" date="2019-01" db="EMBL/GenBank/DDBJ databases">
        <authorList>
            <consortium name="Pathogen Informatics"/>
        </authorList>
    </citation>
    <scope>NUCLEOTIDE SEQUENCE [LARGE SCALE GENOMIC DNA]</scope>
    <source>
        <strain evidence="13 14">NCTC10168</strain>
    </source>
</reference>
<dbReference type="FunFam" id="3.40.50.720:FF:000039">
    <property type="entry name" value="Alcohol dehydrogenase AdhP"/>
    <property type="match status" value="1"/>
</dbReference>